<reference evidence="1 2" key="1">
    <citation type="journal article" date="2018" name="Front. Plant Sci.">
        <title>Red Clover (Trifolium pratense) and Zigzag Clover (T. medium) - A Picture of Genomic Similarities and Differences.</title>
        <authorList>
            <person name="Dluhosova J."/>
            <person name="Istvanek J."/>
            <person name="Nedelnik J."/>
            <person name="Repkova J."/>
        </authorList>
    </citation>
    <scope>NUCLEOTIDE SEQUENCE [LARGE SCALE GENOMIC DNA]</scope>
    <source>
        <strain evidence="2">cv. 10/8</strain>
        <tissue evidence="1">Leaf</tissue>
    </source>
</reference>
<dbReference type="Pfam" id="PF14223">
    <property type="entry name" value="Retrotran_gag_2"/>
    <property type="match status" value="1"/>
</dbReference>
<comment type="caution">
    <text evidence="1">The sequence shown here is derived from an EMBL/GenBank/DDBJ whole genome shotgun (WGS) entry which is preliminary data.</text>
</comment>
<sequence>MSNEKLARKILRSLPKRFNMKVTAIEESQSTIKVDELIGSLQTFEMAINDRSEKNKSIAFVSEENL</sequence>
<keyword evidence="2" id="KW-1185">Reference proteome</keyword>
<accession>A0A392RFK8</accession>
<evidence type="ECO:0000313" key="2">
    <source>
        <dbReference type="Proteomes" id="UP000265520"/>
    </source>
</evidence>
<dbReference type="EMBL" id="LXQA010219635">
    <property type="protein sequence ID" value="MCI35039.1"/>
    <property type="molecule type" value="Genomic_DNA"/>
</dbReference>
<dbReference type="Proteomes" id="UP000265520">
    <property type="component" value="Unassembled WGS sequence"/>
</dbReference>
<proteinExistence type="predicted"/>
<protein>
    <submittedName>
        <fullName evidence="1">Gag-pol polyprotein</fullName>
    </submittedName>
</protein>
<organism evidence="1 2">
    <name type="scientific">Trifolium medium</name>
    <dbReference type="NCBI Taxonomy" id="97028"/>
    <lineage>
        <taxon>Eukaryota</taxon>
        <taxon>Viridiplantae</taxon>
        <taxon>Streptophyta</taxon>
        <taxon>Embryophyta</taxon>
        <taxon>Tracheophyta</taxon>
        <taxon>Spermatophyta</taxon>
        <taxon>Magnoliopsida</taxon>
        <taxon>eudicotyledons</taxon>
        <taxon>Gunneridae</taxon>
        <taxon>Pentapetalae</taxon>
        <taxon>rosids</taxon>
        <taxon>fabids</taxon>
        <taxon>Fabales</taxon>
        <taxon>Fabaceae</taxon>
        <taxon>Papilionoideae</taxon>
        <taxon>50 kb inversion clade</taxon>
        <taxon>NPAAA clade</taxon>
        <taxon>Hologalegina</taxon>
        <taxon>IRL clade</taxon>
        <taxon>Trifolieae</taxon>
        <taxon>Trifolium</taxon>
    </lineage>
</organism>
<dbReference type="AlphaFoldDB" id="A0A392RFK8"/>
<name>A0A392RFK8_9FABA</name>
<evidence type="ECO:0000313" key="1">
    <source>
        <dbReference type="EMBL" id="MCI35039.1"/>
    </source>
</evidence>
<feature type="non-terminal residue" evidence="1">
    <location>
        <position position="66"/>
    </location>
</feature>